<protein>
    <recommendedName>
        <fullName evidence="2">Winged helix-turn helix domain-containing protein</fullName>
    </recommendedName>
</protein>
<reference evidence="1" key="1">
    <citation type="submission" date="2020-02" db="EMBL/GenBank/DDBJ databases">
        <authorList>
            <person name="Meier V. D."/>
        </authorList>
    </citation>
    <scope>NUCLEOTIDE SEQUENCE</scope>
    <source>
        <strain evidence="1">AVDCRST_MAG94</strain>
    </source>
</reference>
<evidence type="ECO:0008006" key="2">
    <source>
        <dbReference type="Google" id="ProtNLM"/>
    </source>
</evidence>
<accession>A0A6J4PD54</accession>
<name>A0A6J4PD54_9CYAN</name>
<gene>
    <name evidence="1" type="ORF">AVDCRST_MAG94-6515</name>
</gene>
<dbReference type="AlphaFoldDB" id="A0A6J4PD54"/>
<proteinExistence type="predicted"/>
<dbReference type="EMBL" id="CADCTY010002238">
    <property type="protein sequence ID" value="CAA9412645.1"/>
    <property type="molecule type" value="Genomic_DNA"/>
</dbReference>
<organism evidence="1">
    <name type="scientific">uncultured Leptolyngbya sp</name>
    <dbReference type="NCBI Taxonomy" id="332963"/>
    <lineage>
        <taxon>Bacteria</taxon>
        <taxon>Bacillati</taxon>
        <taxon>Cyanobacteriota</taxon>
        <taxon>Cyanophyceae</taxon>
        <taxon>Leptolyngbyales</taxon>
        <taxon>Leptolyngbyaceae</taxon>
        <taxon>Leptolyngbya group</taxon>
        <taxon>Leptolyngbya</taxon>
        <taxon>environmental samples</taxon>
    </lineage>
</organism>
<sequence length="38" mass="4287">MHHLVRYRLGAKLKTARPVHAKQNLAALEAFKQTSVTT</sequence>
<evidence type="ECO:0000313" key="1">
    <source>
        <dbReference type="EMBL" id="CAA9412645.1"/>
    </source>
</evidence>